<dbReference type="Pfam" id="PF13242">
    <property type="entry name" value="Hydrolase_like"/>
    <property type="match status" value="1"/>
</dbReference>
<dbReference type="Gene3D" id="3.40.50.1000">
    <property type="entry name" value="HAD superfamily/HAD-like"/>
    <property type="match status" value="2"/>
</dbReference>
<organism evidence="1 2">
    <name type="scientific">Diatrype stigma</name>
    <dbReference type="NCBI Taxonomy" id="117547"/>
    <lineage>
        <taxon>Eukaryota</taxon>
        <taxon>Fungi</taxon>
        <taxon>Dikarya</taxon>
        <taxon>Ascomycota</taxon>
        <taxon>Pezizomycotina</taxon>
        <taxon>Sordariomycetes</taxon>
        <taxon>Xylariomycetidae</taxon>
        <taxon>Xylariales</taxon>
        <taxon>Diatrypaceae</taxon>
        <taxon>Diatrype</taxon>
    </lineage>
</organism>
<proteinExistence type="predicted"/>
<evidence type="ECO:0000313" key="1">
    <source>
        <dbReference type="EMBL" id="KAK7753961.1"/>
    </source>
</evidence>
<dbReference type="InterPro" id="IPR006357">
    <property type="entry name" value="HAD-SF_hydro_IIA"/>
</dbReference>
<dbReference type="NCBIfam" id="TIGR01456">
    <property type="entry name" value="CECR5"/>
    <property type="match status" value="1"/>
</dbReference>
<dbReference type="SUPFAM" id="SSF56784">
    <property type="entry name" value="HAD-like"/>
    <property type="match status" value="1"/>
</dbReference>
<dbReference type="AlphaFoldDB" id="A0AAN9UUZ7"/>
<protein>
    <submittedName>
        <fullName evidence="1">Uncharacterized protein</fullName>
    </submittedName>
</protein>
<accession>A0AAN9UUZ7</accession>
<dbReference type="PANTHER" id="PTHR14269:SF57">
    <property type="entry name" value="SUPERFAMILY HYDROLASE, PUTATIVE (AFU_ORTHOLOGUE AFUA_2G02580)-RELATED"/>
    <property type="match status" value="1"/>
</dbReference>
<dbReference type="InterPro" id="IPR036412">
    <property type="entry name" value="HAD-like_sf"/>
</dbReference>
<dbReference type="GO" id="GO:0005739">
    <property type="term" value="C:mitochondrion"/>
    <property type="evidence" value="ECO:0007669"/>
    <property type="project" value="TreeGrafter"/>
</dbReference>
<dbReference type="NCBIfam" id="TIGR01460">
    <property type="entry name" value="HAD-SF-IIA"/>
    <property type="match status" value="1"/>
</dbReference>
<dbReference type="PANTHER" id="PTHR14269">
    <property type="entry name" value="CDP-DIACYLGLYCEROL--GLYCEROL-3-PHOSPHATE 3-PHOSPHATIDYLTRANSFERASE-RELATED"/>
    <property type="match status" value="1"/>
</dbReference>
<dbReference type="EMBL" id="JAKJXP020000024">
    <property type="protein sequence ID" value="KAK7753961.1"/>
    <property type="molecule type" value="Genomic_DNA"/>
</dbReference>
<gene>
    <name evidence="1" type="ORF">SLS62_004060</name>
</gene>
<name>A0AAN9UUZ7_9PEZI</name>
<sequence>MASQTQGQPHTMAHGRRDVAFAFDIDGVLVKGTQPLPGARDTLHMLQNGGVPFIFLTNGGGLTEAAHVARVGQRLGLQGLDSRQFIQSHTPFYDLVGEYGDQNVLVLGGHGQQIRKLAQAYGFQHVFTTSDLAATAPSIHPFPEMTAGHHAEHGTVLRLCPKNPTRIAAILVWSSPRDWCLDLQVVADLLLSEGGYLGANPSPKNGDRRLPNAGYQQDGQPGLYFCNPDLEWATSHPQPRLAQGGFCAALEGIFRKLTGGLGELQYKVCGKPTQLTYEFAERALLAWCDILDQQQQQRRQQAQPDSAEAGAAGAQESGSGRIKTVYMIGDNPASDIAGANAYSSKYGLQWRSVLVETGVYVKGTSTPHTPVHVARNVKEAVEWALSQHKQTGQPGGGEAMLAV</sequence>
<comment type="caution">
    <text evidence="1">The sequence shown here is derived from an EMBL/GenBank/DDBJ whole genome shotgun (WGS) entry which is preliminary data.</text>
</comment>
<reference evidence="1 2" key="1">
    <citation type="submission" date="2024-02" db="EMBL/GenBank/DDBJ databases">
        <title>De novo assembly and annotation of 12 fungi associated with fruit tree decline syndrome in Ontario, Canada.</title>
        <authorList>
            <person name="Sulman M."/>
            <person name="Ellouze W."/>
            <person name="Ilyukhin E."/>
        </authorList>
    </citation>
    <scope>NUCLEOTIDE SEQUENCE [LARGE SCALE GENOMIC DNA]</scope>
    <source>
        <strain evidence="1 2">M11/M66-122</strain>
    </source>
</reference>
<keyword evidence="2" id="KW-1185">Reference proteome</keyword>
<dbReference type="InterPro" id="IPR050324">
    <property type="entry name" value="CDP-alcohol_PTase-I"/>
</dbReference>
<dbReference type="Pfam" id="PF13344">
    <property type="entry name" value="Hydrolase_6"/>
    <property type="match status" value="1"/>
</dbReference>
<evidence type="ECO:0000313" key="2">
    <source>
        <dbReference type="Proteomes" id="UP001320420"/>
    </source>
</evidence>
<dbReference type="Proteomes" id="UP001320420">
    <property type="component" value="Unassembled WGS sequence"/>
</dbReference>
<dbReference type="InterPro" id="IPR006353">
    <property type="entry name" value="HAD-SF_hydro_IIA_CECR5"/>
</dbReference>
<dbReference type="GO" id="GO:0046474">
    <property type="term" value="P:glycerophospholipid biosynthetic process"/>
    <property type="evidence" value="ECO:0007669"/>
    <property type="project" value="TreeGrafter"/>
</dbReference>
<dbReference type="InterPro" id="IPR023214">
    <property type="entry name" value="HAD_sf"/>
</dbReference>